<evidence type="ECO:0000313" key="4">
    <source>
        <dbReference type="Proteomes" id="UP000092445"/>
    </source>
</evidence>
<dbReference type="STRING" id="7398.A0A1B0AIN4"/>
<sequence>MEPISSQNHQTLNVIAAKFPPKSRTDNTNSCESGEHVARNLITERSNVSSNDTVRRDSENASTALLTRKAPTKVTQKGGLQLSKNRQMMRGSIENHRKQFENCHYSELSLDDMTKFITQVNEVFLKRLREIDHKVPDNINLKLITYRDWVKMLLKVNQLLITTMEKLNFEKAEQLKCAQRWSAHCCRSKAREHWKCRKDIDSLIKVIQNVYYDNNWDTKGLSLKTMSTSEIFGNIEKSVQNIRTTTETVHRLFADVESRKRQECNKKVLTTELERKKEEIEILRKRISLMEDKMQHVQEEIELKGEIIKKLDSTDVTVPKSDIRSFLSQVLKFLSSKF</sequence>
<evidence type="ECO:0000256" key="2">
    <source>
        <dbReference type="SAM" id="MobiDB-lite"/>
    </source>
</evidence>
<dbReference type="EnsemblMetazoa" id="GPAI047051-RA">
    <property type="protein sequence ID" value="GPAI047051-PA"/>
    <property type="gene ID" value="GPAI047051"/>
</dbReference>
<proteinExistence type="predicted"/>
<dbReference type="VEuPathDB" id="VectorBase:GPAI047051"/>
<feature type="coiled-coil region" evidence="1">
    <location>
        <begin position="259"/>
        <end position="300"/>
    </location>
</feature>
<name>A0A1B0AIN4_GLOPL</name>
<evidence type="ECO:0000256" key="1">
    <source>
        <dbReference type="SAM" id="Coils"/>
    </source>
</evidence>
<keyword evidence="4" id="KW-1185">Reference proteome</keyword>
<keyword evidence="1" id="KW-0175">Coiled coil</keyword>
<dbReference type="Proteomes" id="UP000092445">
    <property type="component" value="Unassembled WGS sequence"/>
</dbReference>
<evidence type="ECO:0000313" key="3">
    <source>
        <dbReference type="EnsemblMetazoa" id="GPAI047051-PA"/>
    </source>
</evidence>
<reference evidence="3" key="2">
    <citation type="submission" date="2020-05" db="UniProtKB">
        <authorList>
            <consortium name="EnsemblMetazoa"/>
        </authorList>
    </citation>
    <scope>IDENTIFICATION</scope>
    <source>
        <strain evidence="3">IAEA</strain>
    </source>
</reference>
<accession>A0A1B0AIN4</accession>
<reference evidence="4" key="1">
    <citation type="submission" date="2014-03" db="EMBL/GenBank/DDBJ databases">
        <authorList>
            <person name="Aksoy S."/>
            <person name="Warren W."/>
            <person name="Wilson R.K."/>
        </authorList>
    </citation>
    <scope>NUCLEOTIDE SEQUENCE [LARGE SCALE GENOMIC DNA]</scope>
    <source>
        <strain evidence="4">IAEA</strain>
    </source>
</reference>
<dbReference type="AlphaFoldDB" id="A0A1B0AIN4"/>
<organism evidence="3 4">
    <name type="scientific">Glossina pallidipes</name>
    <name type="common">Tsetse fly</name>
    <dbReference type="NCBI Taxonomy" id="7398"/>
    <lineage>
        <taxon>Eukaryota</taxon>
        <taxon>Metazoa</taxon>
        <taxon>Ecdysozoa</taxon>
        <taxon>Arthropoda</taxon>
        <taxon>Hexapoda</taxon>
        <taxon>Insecta</taxon>
        <taxon>Pterygota</taxon>
        <taxon>Neoptera</taxon>
        <taxon>Endopterygota</taxon>
        <taxon>Diptera</taxon>
        <taxon>Brachycera</taxon>
        <taxon>Muscomorpha</taxon>
        <taxon>Hippoboscoidea</taxon>
        <taxon>Glossinidae</taxon>
        <taxon>Glossina</taxon>
    </lineage>
</organism>
<protein>
    <submittedName>
        <fullName evidence="3">Uncharacterized protein</fullName>
    </submittedName>
</protein>
<feature type="region of interest" description="Disordered" evidence="2">
    <location>
        <begin position="46"/>
        <end position="69"/>
    </location>
</feature>